<feature type="transmembrane region" description="Helical" evidence="2">
    <location>
        <begin position="154"/>
        <end position="174"/>
    </location>
</feature>
<evidence type="ECO:0000256" key="1">
    <source>
        <dbReference type="SAM" id="MobiDB-lite"/>
    </source>
</evidence>
<dbReference type="InterPro" id="IPR036259">
    <property type="entry name" value="MFS_trans_sf"/>
</dbReference>
<feature type="region of interest" description="Disordered" evidence="1">
    <location>
        <begin position="234"/>
        <end position="254"/>
    </location>
</feature>
<dbReference type="SUPFAM" id="SSF103473">
    <property type="entry name" value="MFS general substrate transporter"/>
    <property type="match status" value="1"/>
</dbReference>
<comment type="caution">
    <text evidence="3">The sequence shown here is derived from an EMBL/GenBank/DDBJ whole genome shotgun (WGS) entry which is preliminary data.</text>
</comment>
<dbReference type="EMBL" id="CAJNDS010001791">
    <property type="protein sequence ID" value="CAE7279699.1"/>
    <property type="molecule type" value="Genomic_DNA"/>
</dbReference>
<feature type="compositionally biased region" description="Polar residues" evidence="1">
    <location>
        <begin position="480"/>
        <end position="496"/>
    </location>
</feature>
<feature type="region of interest" description="Disordered" evidence="1">
    <location>
        <begin position="480"/>
        <end position="517"/>
    </location>
</feature>
<feature type="region of interest" description="Disordered" evidence="1">
    <location>
        <begin position="181"/>
        <end position="204"/>
    </location>
</feature>
<name>A0A812N553_9DINO</name>
<organism evidence="3 4">
    <name type="scientific">Symbiodinium natans</name>
    <dbReference type="NCBI Taxonomy" id="878477"/>
    <lineage>
        <taxon>Eukaryota</taxon>
        <taxon>Sar</taxon>
        <taxon>Alveolata</taxon>
        <taxon>Dinophyceae</taxon>
        <taxon>Suessiales</taxon>
        <taxon>Symbiodiniaceae</taxon>
        <taxon>Symbiodinium</taxon>
    </lineage>
</organism>
<reference evidence="3" key="1">
    <citation type="submission" date="2021-02" db="EMBL/GenBank/DDBJ databases">
        <authorList>
            <person name="Dougan E. K."/>
            <person name="Rhodes N."/>
            <person name="Thang M."/>
            <person name="Chan C."/>
        </authorList>
    </citation>
    <scope>NUCLEOTIDE SEQUENCE</scope>
</reference>
<evidence type="ECO:0000256" key="2">
    <source>
        <dbReference type="SAM" id="Phobius"/>
    </source>
</evidence>
<keyword evidence="2" id="KW-1133">Transmembrane helix</keyword>
<feature type="compositionally biased region" description="Low complexity" evidence="1">
    <location>
        <begin position="245"/>
        <end position="254"/>
    </location>
</feature>
<protein>
    <submittedName>
        <fullName evidence="3">Uncharacterized protein</fullName>
    </submittedName>
</protein>
<sequence length="568" mass="61464">MHGSSDHQWRIEWILLFGLHDLLPKDGMGPFDAWDSVCLWNAWSDWGPTASATSWNLEQRANDHPPFGLRSAEHDIPGSAVGALGLALLLELVALNLFECAFSIESITFQMFSDSEAVARKATASVLSWYTIGYASSATYGGILYDLFSWYGVAMYHVVSTALMVILFAMLPPVQNSWKTFRDRGSTDKSKEAGPERESNMSADSAQSALSATLQVDADVPVDAADAKHLNLAISTGEGGPEGGPAPAEGTGPARTPLPVLPAALVTVSSLVNNFAYPSCWIVYAIFFKEYHGWNQATWAGIAQTSGDLVAAFMISLPKRPAVELENAKGLRWMWLASTGQPYNLSWLLLIWTCLNLTITSTLLPVSVAAQVLMGTVYTYNIKANTDLNVFYSLGSAETFMRLQGITRNAEAIGACLAGGVQLVFYEIDPVLPFYASAALTFSGLLICTMGFCRRVGFGHSIESAEEGRAKRLGFARSKSWGSGSTNNLTSPSGSSAVADFKKPKSRPTLSWSNSDLTTPTRSTVDWADLTDFDSPKCHNKMAQSPSNEDLADLTGFESPKSENKMSL</sequence>
<evidence type="ECO:0000313" key="3">
    <source>
        <dbReference type="EMBL" id="CAE7279699.1"/>
    </source>
</evidence>
<proteinExistence type="predicted"/>
<feature type="compositionally biased region" description="Polar residues" evidence="1">
    <location>
        <begin position="508"/>
        <end position="517"/>
    </location>
</feature>
<accession>A0A812N553</accession>
<dbReference type="Proteomes" id="UP000604046">
    <property type="component" value="Unassembled WGS sequence"/>
</dbReference>
<dbReference type="AlphaFoldDB" id="A0A812N553"/>
<feature type="transmembrane region" description="Helical" evidence="2">
    <location>
        <begin position="434"/>
        <end position="453"/>
    </location>
</feature>
<evidence type="ECO:0000313" key="4">
    <source>
        <dbReference type="Proteomes" id="UP000604046"/>
    </source>
</evidence>
<dbReference type="OrthoDB" id="429360at2759"/>
<feature type="transmembrane region" description="Helical" evidence="2">
    <location>
        <begin position="127"/>
        <end position="148"/>
    </location>
</feature>
<keyword evidence="2" id="KW-0812">Transmembrane</keyword>
<gene>
    <name evidence="3" type="ORF">SNAT2548_LOCUS14825</name>
</gene>
<feature type="compositionally biased region" description="Basic and acidic residues" evidence="1">
    <location>
        <begin position="181"/>
        <end position="199"/>
    </location>
</feature>
<feature type="region of interest" description="Disordered" evidence="1">
    <location>
        <begin position="538"/>
        <end position="568"/>
    </location>
</feature>
<keyword evidence="2" id="KW-0472">Membrane</keyword>
<keyword evidence="4" id="KW-1185">Reference proteome</keyword>